<dbReference type="Gene3D" id="3.60.10.10">
    <property type="entry name" value="Endonuclease/exonuclease/phosphatase"/>
    <property type="match status" value="1"/>
</dbReference>
<accession>A0A2K2FPV1</accession>
<feature type="domain" description="Endonuclease/exonuclease/phosphatase" evidence="1">
    <location>
        <begin position="13"/>
        <end position="265"/>
    </location>
</feature>
<dbReference type="EMBL" id="NIOJ01000006">
    <property type="protein sequence ID" value="PNU00805.1"/>
    <property type="molecule type" value="Genomic_DNA"/>
</dbReference>
<reference evidence="2 3" key="1">
    <citation type="submission" date="2017-06" db="EMBL/GenBank/DDBJ databases">
        <title>Investigating the central metabolism of Clostridium thermosuccinogenes.</title>
        <authorList>
            <person name="Koendjbiharie J.G."/>
            <person name="van Kranenburg R."/>
        </authorList>
    </citation>
    <scope>NUCLEOTIDE SEQUENCE [LARGE SCALE GENOMIC DNA]</scope>
    <source>
        <strain evidence="2 3">DSM 5806</strain>
    </source>
</reference>
<dbReference type="Pfam" id="PF03372">
    <property type="entry name" value="Exo_endo_phos"/>
    <property type="match status" value="1"/>
</dbReference>
<dbReference type="GO" id="GO:0000175">
    <property type="term" value="F:3'-5'-RNA exonuclease activity"/>
    <property type="evidence" value="ECO:0007669"/>
    <property type="project" value="TreeGrafter"/>
</dbReference>
<keyword evidence="3" id="KW-1185">Reference proteome</keyword>
<dbReference type="InterPro" id="IPR050410">
    <property type="entry name" value="CCR4/nocturin_mRNA_transcr"/>
</dbReference>
<evidence type="ECO:0000259" key="1">
    <source>
        <dbReference type="Pfam" id="PF03372"/>
    </source>
</evidence>
<dbReference type="KEGG" id="cthd:CDO33_19390"/>
<dbReference type="Proteomes" id="UP000236151">
    <property type="component" value="Unassembled WGS sequence"/>
</dbReference>
<sequence length="275" mass="30824">MSQMENNAYLRVMSFNVLLDWRKEGPYVWPNRRDSVASMIRFHHADIAGLQEPLKNQVEDLSSLLPEYAWVGIGREDGKEKGEYAAIFYRKERFEALDHGTFWLSETPDVPGSMGWDAACVRCVTWAKFKDKQTGKEHFHFNTHFDHVGMTAQAQSAHLLLDRIKAIAKGMPVVVTGDFNCDETFEAYKILTGAGSDAGASKHECLTDAMQVSEHGNHGSRVTFHGLEDEVNKARIDMIFVKNGIKVLQHGVLDDKPKGSYPSDHSPVVADIVVC</sequence>
<dbReference type="OrthoDB" id="9793162at2"/>
<gene>
    <name evidence="2" type="ORF">CDQ84_03915</name>
</gene>
<dbReference type="AlphaFoldDB" id="A0A2K2FPV1"/>
<dbReference type="PANTHER" id="PTHR12121:SF36">
    <property type="entry name" value="ENDONUCLEASE_EXONUCLEASE_PHOSPHATASE DOMAIN-CONTAINING PROTEIN"/>
    <property type="match status" value="1"/>
</dbReference>
<organism evidence="2 3">
    <name type="scientific">Clostridium thermosuccinogenes</name>
    <dbReference type="NCBI Taxonomy" id="84032"/>
    <lineage>
        <taxon>Bacteria</taxon>
        <taxon>Bacillati</taxon>
        <taxon>Bacillota</taxon>
        <taxon>Clostridia</taxon>
        <taxon>Eubacteriales</taxon>
        <taxon>Clostridiaceae</taxon>
        <taxon>Clostridium</taxon>
    </lineage>
</organism>
<evidence type="ECO:0000313" key="3">
    <source>
        <dbReference type="Proteomes" id="UP000236151"/>
    </source>
</evidence>
<name>A0A2K2FPV1_9CLOT</name>
<comment type="caution">
    <text evidence="2">The sequence shown here is derived from an EMBL/GenBank/DDBJ whole genome shotgun (WGS) entry which is preliminary data.</text>
</comment>
<evidence type="ECO:0000313" key="2">
    <source>
        <dbReference type="EMBL" id="PNU00805.1"/>
    </source>
</evidence>
<protein>
    <recommendedName>
        <fullName evidence="1">Endonuclease/exonuclease/phosphatase domain-containing protein</fullName>
    </recommendedName>
</protein>
<dbReference type="InterPro" id="IPR005135">
    <property type="entry name" value="Endo/exonuclease/phosphatase"/>
</dbReference>
<dbReference type="SUPFAM" id="SSF56219">
    <property type="entry name" value="DNase I-like"/>
    <property type="match status" value="1"/>
</dbReference>
<dbReference type="InterPro" id="IPR036691">
    <property type="entry name" value="Endo/exonu/phosph_ase_sf"/>
</dbReference>
<proteinExistence type="predicted"/>
<dbReference type="CDD" id="cd09083">
    <property type="entry name" value="EEP-1"/>
    <property type="match status" value="1"/>
</dbReference>
<dbReference type="PANTHER" id="PTHR12121">
    <property type="entry name" value="CARBON CATABOLITE REPRESSOR PROTEIN 4"/>
    <property type="match status" value="1"/>
</dbReference>